<dbReference type="InterPro" id="IPR013494">
    <property type="entry name" value="CHP02678"/>
</dbReference>
<dbReference type="Proteomes" id="UP000268829">
    <property type="component" value="Unassembled WGS sequence"/>
</dbReference>
<dbReference type="EMBL" id="RHHS01000045">
    <property type="protein sequence ID" value="RNB53891.1"/>
    <property type="molecule type" value="Genomic_DNA"/>
</dbReference>
<name>A0A3M8ARR3_9BACL</name>
<dbReference type="OrthoDB" id="1654131at2"/>
<dbReference type="AlphaFoldDB" id="A0A3M8ARR3"/>
<dbReference type="RefSeq" id="WP_122906156.1">
    <property type="nucleotide sequence ID" value="NZ_CP154342.1"/>
</dbReference>
<proteinExistence type="predicted"/>
<sequence>MNEPQRTDTRYVPRFDELAEQAARELLERFWIPRSDMNWYQAVRDREHVLRPFFNEKLGFRLLIHYEFVKLEKFVSRHIQPWMGLPGLRDVRDYVFFCLLMAYLEAKSVDEQFLLSDICEEVKVSYPGPGTVDWTNYDHRKSLVRVLQLAREWELLLVVDGDDQGFAASEHADVLYEATPLVKYFLRAYPRDLMQFRSIEDLLKIVDTENETLVRRHRVYRQLLLTPGIREEDMAEGDWTYLRNQRNVIARDFEETVGLSLELYRQDAMLVQHGRRQGATLFPDMRAISDVVFFFGRTIREQIDSGAFSLQKDGLVLLTIVDYEQLLNQCRGRYGHGWGKALREMSIKQLAYQVLEELEAWGLVRQSENEQLITVMPRLGRIVSRYPNDYEKKWKEGDGWTDGSE</sequence>
<gene>
    <name evidence="1" type="ORF">EDM57_18430</name>
</gene>
<evidence type="ECO:0000313" key="2">
    <source>
        <dbReference type="Proteomes" id="UP000268829"/>
    </source>
</evidence>
<keyword evidence="2" id="KW-1185">Reference proteome</keyword>
<protein>
    <submittedName>
        <fullName evidence="1">TIGR02678 family protein</fullName>
    </submittedName>
</protein>
<evidence type="ECO:0000313" key="1">
    <source>
        <dbReference type="EMBL" id="RNB53891.1"/>
    </source>
</evidence>
<comment type="caution">
    <text evidence="1">The sequence shown here is derived from an EMBL/GenBank/DDBJ whole genome shotgun (WGS) entry which is preliminary data.</text>
</comment>
<dbReference type="NCBIfam" id="TIGR02678">
    <property type="entry name" value="TIGR02678 family protein"/>
    <property type="match status" value="1"/>
</dbReference>
<organism evidence="1 2">
    <name type="scientific">Brevibacillus gelatini</name>
    <dbReference type="NCBI Taxonomy" id="1655277"/>
    <lineage>
        <taxon>Bacteria</taxon>
        <taxon>Bacillati</taxon>
        <taxon>Bacillota</taxon>
        <taxon>Bacilli</taxon>
        <taxon>Bacillales</taxon>
        <taxon>Paenibacillaceae</taxon>
        <taxon>Brevibacillus</taxon>
    </lineage>
</organism>
<dbReference type="Pfam" id="PF09661">
    <property type="entry name" value="DUF2398"/>
    <property type="match status" value="1"/>
</dbReference>
<reference evidence="1 2" key="1">
    <citation type="submission" date="2018-10" db="EMBL/GenBank/DDBJ databases">
        <title>Phylogenomics of Brevibacillus.</title>
        <authorList>
            <person name="Dunlap C."/>
        </authorList>
    </citation>
    <scope>NUCLEOTIDE SEQUENCE [LARGE SCALE GENOMIC DNA]</scope>
    <source>
        <strain evidence="1 2">DSM 100115</strain>
    </source>
</reference>
<accession>A0A3M8ARR3</accession>